<keyword evidence="2" id="KW-1185">Reference proteome</keyword>
<dbReference type="PATRIC" id="fig|1440763.5.peg.3287"/>
<gene>
    <name evidence="1" type="ORF">BJI69_21495</name>
</gene>
<accession>A0A0G9H7A0</accession>
<dbReference type="STRING" id="1440763.BJI69_21495"/>
<evidence type="ECO:0000313" key="2">
    <source>
        <dbReference type="Proteomes" id="UP000182987"/>
    </source>
</evidence>
<organism evidence="1 2">
    <name type="scientific">Luteibacter rhizovicinus DSM 16549</name>
    <dbReference type="NCBI Taxonomy" id="1440763"/>
    <lineage>
        <taxon>Bacteria</taxon>
        <taxon>Pseudomonadati</taxon>
        <taxon>Pseudomonadota</taxon>
        <taxon>Gammaproteobacteria</taxon>
        <taxon>Lysobacterales</taxon>
        <taxon>Rhodanobacteraceae</taxon>
        <taxon>Luteibacter</taxon>
    </lineage>
</organism>
<evidence type="ECO:0000313" key="1">
    <source>
        <dbReference type="EMBL" id="APG06225.1"/>
    </source>
</evidence>
<dbReference type="KEGG" id="lrz:BJI69_21495"/>
<proteinExistence type="predicted"/>
<dbReference type="PANTHER" id="PTHR34351:SF1">
    <property type="entry name" value="SLR1927 PROTEIN"/>
    <property type="match status" value="1"/>
</dbReference>
<dbReference type="Proteomes" id="UP000182987">
    <property type="component" value="Chromosome"/>
</dbReference>
<name>A0A0G9H7A0_9GAMM</name>
<dbReference type="AlphaFoldDB" id="A0A0G9H7A0"/>
<dbReference type="PANTHER" id="PTHR34351">
    <property type="entry name" value="SLR1927 PROTEIN-RELATED"/>
    <property type="match status" value="1"/>
</dbReference>
<sequence length="318" mass="35541">MPPAGERIVAWAERRLPSLTRMRQREPLPILLHRRRIYIVPTAFGLGFAVLLAVMLIGALNYANNAALMLTCLLGAATAGSMLVAFRTLNGVSVGGLRAGTARAGEAIRISLDIAASQRERMAIRLDVADGEQVVVVTPGAPTAIEFALPTDFRGWLSLPRMRIHTSWPLGMFRAWSWLNPDNPVLVYPRPEPLGPTPFEPEGDADRGRPRAGDELAALRDYRAGDPRRQIAWKLSARHHGLLVKDLEQPAPKEDWRLDWDSMHGLDDESRISRLARWVDEAKDSGRRWSLRLPDGYFDIAQGDEHYHRCMTALALRP</sequence>
<dbReference type="EMBL" id="CP017480">
    <property type="protein sequence ID" value="APG06225.1"/>
    <property type="molecule type" value="Genomic_DNA"/>
</dbReference>
<reference evidence="2" key="1">
    <citation type="submission" date="2016-09" db="EMBL/GenBank/DDBJ databases">
        <authorList>
            <person name="Lysoe E."/>
        </authorList>
    </citation>
    <scope>NUCLEOTIDE SEQUENCE [LARGE SCALE GENOMIC DNA]</scope>
    <source>
        <strain evidence="2">LJ96T</strain>
    </source>
</reference>
<protein>
    <submittedName>
        <fullName evidence="1">Uncharacterized protein</fullName>
    </submittedName>
</protein>
<dbReference type="OrthoDB" id="5298497at2"/>